<sequence>MFVCKILGASFSLIYYPVAMSHASKTPESLAASQVDHLSSLKALTEKLKLETRKPSYLDWRAQLEAMLAQSHRDSEPSVAPGDPEKQRTSRPVKWTKPSLGISVVHEGRQLSGNTLGFGSIDQALEWLRKQLAEMRLQDQQLARQLMRLRSDINNQRIVQTCNQHRKMVNDATFELEERDDMSDLCDVPMSPGLGLSAQLKVIGVTKMNINSRRFSLC</sequence>
<dbReference type="Proteomes" id="UP000472260">
    <property type="component" value="Unassembled WGS sequence"/>
</dbReference>
<organism evidence="3 4">
    <name type="scientific">Sinocyclocheilus anshuiensis</name>
    <dbReference type="NCBI Taxonomy" id="1608454"/>
    <lineage>
        <taxon>Eukaryota</taxon>
        <taxon>Metazoa</taxon>
        <taxon>Chordata</taxon>
        <taxon>Craniata</taxon>
        <taxon>Vertebrata</taxon>
        <taxon>Euteleostomi</taxon>
        <taxon>Actinopterygii</taxon>
        <taxon>Neopterygii</taxon>
        <taxon>Teleostei</taxon>
        <taxon>Ostariophysi</taxon>
        <taxon>Cypriniformes</taxon>
        <taxon>Cyprinidae</taxon>
        <taxon>Cyprininae</taxon>
        <taxon>Sinocyclocheilus</taxon>
    </lineage>
</organism>
<gene>
    <name evidence="3" type="primary">LOC107693098</name>
</gene>
<protein>
    <submittedName>
        <fullName evidence="3">Protein FAM167A-like</fullName>
    </submittedName>
</protein>
<dbReference type="Pfam" id="PF11652">
    <property type="entry name" value="FAM167"/>
    <property type="match status" value="1"/>
</dbReference>
<comment type="similarity">
    <text evidence="1">Belongs to the FAM167 (SEC) family.</text>
</comment>
<dbReference type="InterPro" id="IPR024280">
    <property type="entry name" value="FAM167"/>
</dbReference>
<name>A0A671N2X8_9TELE</name>
<dbReference type="PANTHER" id="PTHR32289:SF3">
    <property type="entry name" value="PROTEIN FAM167A"/>
    <property type="match status" value="1"/>
</dbReference>
<dbReference type="AlphaFoldDB" id="A0A671N2X8"/>
<reference evidence="3" key="2">
    <citation type="submission" date="2025-09" db="UniProtKB">
        <authorList>
            <consortium name="Ensembl"/>
        </authorList>
    </citation>
    <scope>IDENTIFICATION</scope>
</reference>
<evidence type="ECO:0000313" key="3">
    <source>
        <dbReference type="Ensembl" id="ENSSANP00000037423.1"/>
    </source>
</evidence>
<evidence type="ECO:0000256" key="2">
    <source>
        <dbReference type="SAM" id="MobiDB-lite"/>
    </source>
</evidence>
<accession>A0A671N2X8</accession>
<reference evidence="3" key="1">
    <citation type="submission" date="2025-08" db="UniProtKB">
        <authorList>
            <consortium name="Ensembl"/>
        </authorList>
    </citation>
    <scope>IDENTIFICATION</scope>
</reference>
<dbReference type="PANTHER" id="PTHR32289">
    <property type="entry name" value="PROTEIN FAM167A"/>
    <property type="match status" value="1"/>
</dbReference>
<dbReference type="InterPro" id="IPR051771">
    <property type="entry name" value="FAM167_domain"/>
</dbReference>
<evidence type="ECO:0000256" key="1">
    <source>
        <dbReference type="ARBA" id="ARBA00005489"/>
    </source>
</evidence>
<dbReference type="Ensembl" id="ENSSANT00000039839.1">
    <property type="protein sequence ID" value="ENSSANP00000037423.1"/>
    <property type="gene ID" value="ENSSANG00000019088.1"/>
</dbReference>
<feature type="region of interest" description="Disordered" evidence="2">
    <location>
        <begin position="71"/>
        <end position="93"/>
    </location>
</feature>
<evidence type="ECO:0000313" key="4">
    <source>
        <dbReference type="Proteomes" id="UP000472260"/>
    </source>
</evidence>
<keyword evidence="4" id="KW-1185">Reference proteome</keyword>
<proteinExistence type="inferred from homology"/>